<dbReference type="GO" id="GO:0005739">
    <property type="term" value="C:mitochondrion"/>
    <property type="evidence" value="ECO:0007669"/>
    <property type="project" value="TreeGrafter"/>
</dbReference>
<dbReference type="GO" id="GO:0042171">
    <property type="term" value="F:lysophosphatidic acid acyltransferase activity"/>
    <property type="evidence" value="ECO:0007669"/>
    <property type="project" value="TreeGrafter"/>
</dbReference>
<dbReference type="PRINTS" id="PR00111">
    <property type="entry name" value="ABHYDROLASE"/>
</dbReference>
<keyword evidence="4" id="KW-1185">Reference proteome</keyword>
<evidence type="ECO:0000256" key="1">
    <source>
        <dbReference type="ARBA" id="ARBA00038097"/>
    </source>
</evidence>
<organism evidence="3 4">
    <name type="scientific">Racocetra fulgida</name>
    <dbReference type="NCBI Taxonomy" id="60492"/>
    <lineage>
        <taxon>Eukaryota</taxon>
        <taxon>Fungi</taxon>
        <taxon>Fungi incertae sedis</taxon>
        <taxon>Mucoromycota</taxon>
        <taxon>Glomeromycotina</taxon>
        <taxon>Glomeromycetes</taxon>
        <taxon>Diversisporales</taxon>
        <taxon>Gigasporaceae</taxon>
        <taxon>Racocetra</taxon>
    </lineage>
</organism>
<dbReference type="GO" id="GO:0055088">
    <property type="term" value="P:lipid homeostasis"/>
    <property type="evidence" value="ECO:0007669"/>
    <property type="project" value="TreeGrafter"/>
</dbReference>
<comment type="similarity">
    <text evidence="1">Belongs to the peptidase S33 family. ABHD4/ABHD5 subfamily.</text>
</comment>
<dbReference type="Proteomes" id="UP000789396">
    <property type="component" value="Unassembled WGS sequence"/>
</dbReference>
<dbReference type="AlphaFoldDB" id="A0A9N9EWC1"/>
<reference evidence="3" key="1">
    <citation type="submission" date="2021-06" db="EMBL/GenBank/DDBJ databases">
        <authorList>
            <person name="Kallberg Y."/>
            <person name="Tangrot J."/>
            <person name="Rosling A."/>
        </authorList>
    </citation>
    <scope>NUCLEOTIDE SEQUENCE</scope>
    <source>
        <strain evidence="3">IN212</strain>
    </source>
</reference>
<gene>
    <name evidence="3" type="ORF">RFULGI_LOCUS10100</name>
</gene>
<dbReference type="InterPro" id="IPR000073">
    <property type="entry name" value="AB_hydrolase_1"/>
</dbReference>
<protein>
    <submittedName>
        <fullName evidence="3">18962_t:CDS:1</fullName>
    </submittedName>
</protein>
<dbReference type="PANTHER" id="PTHR42886">
    <property type="entry name" value="RE40534P-RELATED"/>
    <property type="match status" value="1"/>
</dbReference>
<sequence length="425" mass="47594">ITVDPTSSIIFDTKNGYGTNYIHYITDSLLLDTKPLAPVPIPPAPSPNGRFASIKHWYSRSERTSEASEARLLSRLQFFSIGGKTVASPKDSKTVARIGLVDLDGDGKKMINTLVIDQDGNDFAIENGNVAQSKEQPLTTNELGYSPISQTQLSVQSNVTTINDKPSSSTKNLVLCHGYGAGWRIYSFDWLGMGRSSRPKFTIKSHTFDESIEETENFFVDSLEKWRQLHNIEKMTLLGHSLGGYFAAVYALKYPDRVERLILVSPVGIPENPNGTETLKNLVGRTMSNIIIKLWDSDITPQLIMRWAGPFGPSLVNRYTTRRFSHLDEQDRFDLHDYLYHISSAPGSGEFALSRILAPGAFARKPLINHGEYDWMDYRPAVEAGNNMKVPTKVLRIPDAGHHLYLDNPIEFNKAVVKEMLETLD</sequence>
<evidence type="ECO:0000259" key="2">
    <source>
        <dbReference type="Pfam" id="PF00561"/>
    </source>
</evidence>
<dbReference type="Pfam" id="PF00561">
    <property type="entry name" value="Abhydrolase_1"/>
    <property type="match status" value="1"/>
</dbReference>
<accession>A0A9N9EWC1</accession>
<comment type="caution">
    <text evidence="3">The sequence shown here is derived from an EMBL/GenBank/DDBJ whole genome shotgun (WGS) entry which is preliminary data.</text>
</comment>
<dbReference type="SUPFAM" id="SSF53474">
    <property type="entry name" value="alpha/beta-Hydrolases"/>
    <property type="match status" value="1"/>
</dbReference>
<feature type="domain" description="AB hydrolase-1" evidence="2">
    <location>
        <begin position="182"/>
        <end position="409"/>
    </location>
</feature>
<dbReference type="PANTHER" id="PTHR42886:SF29">
    <property type="entry name" value="PUMMELIG, ISOFORM A"/>
    <property type="match status" value="1"/>
</dbReference>
<dbReference type="Gene3D" id="3.40.50.1820">
    <property type="entry name" value="alpha/beta hydrolase"/>
    <property type="match status" value="1"/>
</dbReference>
<evidence type="ECO:0000313" key="3">
    <source>
        <dbReference type="EMBL" id="CAG8693502.1"/>
    </source>
</evidence>
<evidence type="ECO:0000313" key="4">
    <source>
        <dbReference type="Proteomes" id="UP000789396"/>
    </source>
</evidence>
<dbReference type="InterPro" id="IPR029058">
    <property type="entry name" value="AB_hydrolase_fold"/>
</dbReference>
<dbReference type="GO" id="GO:0052689">
    <property type="term" value="F:carboxylic ester hydrolase activity"/>
    <property type="evidence" value="ECO:0007669"/>
    <property type="project" value="TreeGrafter"/>
</dbReference>
<dbReference type="OrthoDB" id="7457040at2759"/>
<proteinExistence type="inferred from homology"/>
<feature type="non-terminal residue" evidence="3">
    <location>
        <position position="425"/>
    </location>
</feature>
<feature type="non-terminal residue" evidence="3">
    <location>
        <position position="1"/>
    </location>
</feature>
<dbReference type="GO" id="GO:0006654">
    <property type="term" value="P:phosphatidic acid biosynthetic process"/>
    <property type="evidence" value="ECO:0007669"/>
    <property type="project" value="TreeGrafter"/>
</dbReference>
<name>A0A9N9EWC1_9GLOM</name>
<dbReference type="EMBL" id="CAJVPZ010019334">
    <property type="protein sequence ID" value="CAG8693502.1"/>
    <property type="molecule type" value="Genomic_DNA"/>
</dbReference>